<evidence type="ECO:0000256" key="1">
    <source>
        <dbReference type="ARBA" id="ARBA00022490"/>
    </source>
</evidence>
<keyword evidence="3" id="KW-0143">Chaperone</keyword>
<dbReference type="HAMAP" id="MF_00088">
    <property type="entry name" value="KhpA"/>
    <property type="match status" value="1"/>
</dbReference>
<reference evidence="4 5" key="1">
    <citation type="journal article" date="2015" name="PeerJ">
        <title>First genomic representation of candidate bacterial phylum KSB3 points to enhanced environmental sensing as a trigger of wastewater bulking.</title>
        <authorList>
            <person name="Sekiguchi Y."/>
            <person name="Ohashi A."/>
            <person name="Parks D.H."/>
            <person name="Yamauchi T."/>
            <person name="Tyson G.W."/>
            <person name="Hugenholtz P."/>
        </authorList>
    </citation>
    <scope>NUCLEOTIDE SEQUENCE [LARGE SCALE GENOMIC DNA]</scope>
</reference>
<dbReference type="GO" id="GO:0003723">
    <property type="term" value="F:RNA binding"/>
    <property type="evidence" value="ECO:0007669"/>
    <property type="project" value="UniProtKB-UniRule"/>
</dbReference>
<keyword evidence="2 3" id="KW-0694">RNA-binding</keyword>
<dbReference type="InterPro" id="IPR015946">
    <property type="entry name" value="KH_dom-like_a/b"/>
</dbReference>
<dbReference type="GO" id="GO:0008360">
    <property type="term" value="P:regulation of cell shape"/>
    <property type="evidence" value="ECO:0007669"/>
    <property type="project" value="UniProtKB-KW"/>
</dbReference>
<dbReference type="InterPro" id="IPR020627">
    <property type="entry name" value="KhpA"/>
</dbReference>
<dbReference type="Pfam" id="PF13083">
    <property type="entry name" value="KH_KhpA-B"/>
    <property type="match status" value="1"/>
</dbReference>
<protein>
    <recommendedName>
        <fullName evidence="3">RNA-binding protein KhpA</fullName>
    </recommendedName>
    <alternativeName>
        <fullName evidence="3">KH-domain protein A</fullName>
    </alternativeName>
</protein>
<dbReference type="eggNOG" id="COG1837">
    <property type="taxonomic scope" value="Bacteria"/>
</dbReference>
<keyword evidence="3" id="KW-0961">Cell wall biogenesis/degradation</keyword>
<evidence type="ECO:0000256" key="2">
    <source>
        <dbReference type="ARBA" id="ARBA00022884"/>
    </source>
</evidence>
<gene>
    <name evidence="3" type="primary">khpA</name>
    <name evidence="4" type="ORF">U27_01982</name>
</gene>
<dbReference type="EMBL" id="DF820463">
    <property type="protein sequence ID" value="GAK55151.1"/>
    <property type="molecule type" value="Genomic_DNA"/>
</dbReference>
<sequence>MNRESLCGFRNPVEQQHEGSMKEMVRYIAEALADEPEHVEVVEIQGSHSTIVELKVSERDRGKIIGRQGRTADAMRTLLKAAGRKVGKTYILEIID</sequence>
<evidence type="ECO:0000313" key="5">
    <source>
        <dbReference type="Proteomes" id="UP000030661"/>
    </source>
</evidence>
<comment type="function">
    <text evidence="3">A probable RNA chaperone. Forms a complex with KhpB which binds to cellular RNA and controls its expression. Plays a role in peptidoglycan (PG) homeostasis and cell length regulation.</text>
</comment>
<evidence type="ECO:0000256" key="3">
    <source>
        <dbReference type="HAMAP-Rule" id="MF_00088"/>
    </source>
</evidence>
<dbReference type="GO" id="GO:0071555">
    <property type="term" value="P:cell wall organization"/>
    <property type="evidence" value="ECO:0007669"/>
    <property type="project" value="UniProtKB-KW"/>
</dbReference>
<dbReference type="CDD" id="cd22533">
    <property type="entry name" value="KH-II_YlqC-like"/>
    <property type="match status" value="1"/>
</dbReference>
<dbReference type="Proteomes" id="UP000030661">
    <property type="component" value="Unassembled WGS sequence"/>
</dbReference>
<dbReference type="InterPro" id="IPR009019">
    <property type="entry name" value="KH_sf_prok-type"/>
</dbReference>
<accession>A0A0S6W9L3</accession>
<keyword evidence="1 3" id="KW-0963">Cytoplasm</keyword>
<organism evidence="4 5">
    <name type="scientific">Vecturithrix granuli</name>
    <dbReference type="NCBI Taxonomy" id="1499967"/>
    <lineage>
        <taxon>Bacteria</taxon>
        <taxon>Candidatus Moduliflexota</taxon>
        <taxon>Candidatus Vecturitrichia</taxon>
        <taxon>Candidatus Vecturitrichales</taxon>
        <taxon>Candidatus Vecturitrichaceae</taxon>
        <taxon>Candidatus Vecturithrix</taxon>
    </lineage>
</organism>
<keyword evidence="3" id="KW-0133">Cell shape</keyword>
<dbReference type="Gene3D" id="3.30.300.20">
    <property type="match status" value="1"/>
</dbReference>
<dbReference type="PANTHER" id="PTHR34654:SF1">
    <property type="entry name" value="RNA-BINDING PROTEIN KHPA"/>
    <property type="match status" value="1"/>
</dbReference>
<dbReference type="GO" id="GO:0005737">
    <property type="term" value="C:cytoplasm"/>
    <property type="evidence" value="ECO:0007669"/>
    <property type="project" value="UniProtKB-SubCell"/>
</dbReference>
<dbReference type="STRING" id="1499967.U27_01982"/>
<comment type="similarity">
    <text evidence="3">Belongs to the KhpA RNA-binding protein family.</text>
</comment>
<comment type="subunit">
    <text evidence="3">Forms a complex with KhpB.</text>
</comment>
<dbReference type="PANTHER" id="PTHR34654">
    <property type="entry name" value="UPF0109 PROTEIN SCO5592"/>
    <property type="match status" value="1"/>
</dbReference>
<evidence type="ECO:0000313" key="4">
    <source>
        <dbReference type="EMBL" id="GAK55151.1"/>
    </source>
</evidence>
<comment type="subcellular location">
    <subcellularLocation>
        <location evidence="3">Cytoplasm</location>
    </subcellularLocation>
</comment>
<dbReference type="SUPFAM" id="SSF54814">
    <property type="entry name" value="Prokaryotic type KH domain (KH-domain type II)"/>
    <property type="match status" value="1"/>
</dbReference>
<proteinExistence type="inferred from homology"/>
<keyword evidence="5" id="KW-1185">Reference proteome</keyword>
<dbReference type="HOGENOM" id="CLU_132074_1_1_0"/>
<dbReference type="GO" id="GO:0009252">
    <property type="term" value="P:peptidoglycan biosynthetic process"/>
    <property type="evidence" value="ECO:0007669"/>
    <property type="project" value="UniProtKB-UniRule"/>
</dbReference>
<name>A0A0S6W9L3_VECG1</name>
<dbReference type="AlphaFoldDB" id="A0A0S6W9L3"/>